<feature type="signal peptide" evidence="4">
    <location>
        <begin position="1"/>
        <end position="21"/>
    </location>
</feature>
<sequence>MMRTYLLILTVFLSTFSISNGQQKDFQWRLGVSGGYSNYYGDLSPRTIKGFSSWESIHHLLYFNENYFKKPSFKISLERQLTPTVGLMLNYGEYHFTMSDRYIRRNGEIWLNAPNFSRGLNFQNESRDMGLALVFKADNDRLLSSRSWIAPYFTLGVGRINFDVKGDLLDAEGQRYDYTLLGPIHDGIYETSLPSLNTESDGGYKTVSFYTNLGLGFRIKLGKRLELFAQSDLMYTFTDYLDDVSGNYRTSYDNDFQAYAAKPGTNSVDPENPYRGNSDLGNDWIIYHGVGLKFNFGASKKSFSAPRLSTYTPHYQSFSEQSFPVIKDSKVKNLPDNIKIESLETELAKTIRKLDSTAYITQLLNWEQQIAQKENNLRAIENKRKSLLEIDRVMQSQIDSLNQNKILDTSTLDSLSQWSKKSQFNLRYSLDSISRREKEFLSEIDSIAQMKQRYSASPSASFGNNTISSSNPKDTIFIFPEKEEKSIVAGQKNTEKDSNSGILKTEKSEVKTLPSAQSERSSRREESVLSNADQQDELKRLQQENQYLRYQRDQLLTNLSNAPSTSQRRDNSSGQVVYERQTITDQRTISETEIKEKPKRRWWWPFGAGAAVGSIAVSSLQSESKEDSTDESVFIQNELREIKLADSLQLKSPLADSLVRLDLKLLFSPEVKDSLTFIPIKEKLDLEEKILQDTVFAEGKERIRILPSKVMVFFKVNQRTPDKTEIEKLTEFVDFVKNNPEYQLVLSGFADNTGNLHYNLKLADDRMKSVGESLQQEYGLASIQIRYETGGQVLRSSQRISNDQDRRVEARVEKIN</sequence>
<gene>
    <name evidence="6" type="ORF">ACFFIP_18610</name>
</gene>
<evidence type="ECO:0000313" key="7">
    <source>
        <dbReference type="Proteomes" id="UP001589797"/>
    </source>
</evidence>
<dbReference type="Gene3D" id="3.30.1330.60">
    <property type="entry name" value="OmpA-like domain"/>
    <property type="match status" value="1"/>
</dbReference>
<evidence type="ECO:0000259" key="5">
    <source>
        <dbReference type="PROSITE" id="PS51123"/>
    </source>
</evidence>
<feature type="coiled-coil region" evidence="2">
    <location>
        <begin position="363"/>
        <end position="390"/>
    </location>
</feature>
<dbReference type="SUPFAM" id="SSF103088">
    <property type="entry name" value="OmpA-like"/>
    <property type="match status" value="1"/>
</dbReference>
<feature type="region of interest" description="Disordered" evidence="3">
    <location>
        <begin position="487"/>
        <end position="536"/>
    </location>
</feature>
<evidence type="ECO:0000256" key="2">
    <source>
        <dbReference type="SAM" id="Coils"/>
    </source>
</evidence>
<evidence type="ECO:0000256" key="4">
    <source>
        <dbReference type="SAM" id="SignalP"/>
    </source>
</evidence>
<dbReference type="RefSeq" id="WP_382389284.1">
    <property type="nucleotide sequence ID" value="NZ_JBHLWI010000083.1"/>
</dbReference>
<feature type="region of interest" description="Disordered" evidence="3">
    <location>
        <begin position="557"/>
        <end position="576"/>
    </location>
</feature>
<name>A0ABV6FY92_9BACT</name>
<feature type="compositionally biased region" description="Basic and acidic residues" evidence="3">
    <location>
        <begin position="493"/>
        <end position="510"/>
    </location>
</feature>
<evidence type="ECO:0000313" key="6">
    <source>
        <dbReference type="EMBL" id="MFC0264706.1"/>
    </source>
</evidence>
<feature type="compositionally biased region" description="Polar residues" evidence="3">
    <location>
        <begin position="557"/>
        <end position="566"/>
    </location>
</feature>
<dbReference type="Gene3D" id="2.40.160.20">
    <property type="match status" value="1"/>
</dbReference>
<keyword evidence="2" id="KW-0175">Coiled coil</keyword>
<organism evidence="6 7">
    <name type="scientific">Fontibacter flavus</name>
    <dbReference type="NCBI Taxonomy" id="654838"/>
    <lineage>
        <taxon>Bacteria</taxon>
        <taxon>Pseudomonadati</taxon>
        <taxon>Bacteroidota</taxon>
        <taxon>Cytophagia</taxon>
        <taxon>Cytophagales</taxon>
        <taxon>Cyclobacteriaceae</taxon>
        <taxon>Fontibacter</taxon>
    </lineage>
</organism>
<evidence type="ECO:0000256" key="3">
    <source>
        <dbReference type="SAM" id="MobiDB-lite"/>
    </source>
</evidence>
<dbReference type="Pfam" id="PF00691">
    <property type="entry name" value="OmpA"/>
    <property type="match status" value="1"/>
</dbReference>
<dbReference type="Proteomes" id="UP001589797">
    <property type="component" value="Unassembled WGS sequence"/>
</dbReference>
<accession>A0ABV6FY92</accession>
<dbReference type="PROSITE" id="PS51123">
    <property type="entry name" value="OMPA_2"/>
    <property type="match status" value="1"/>
</dbReference>
<keyword evidence="7" id="KW-1185">Reference proteome</keyword>
<dbReference type="InterPro" id="IPR036737">
    <property type="entry name" value="OmpA-like_sf"/>
</dbReference>
<proteinExistence type="predicted"/>
<feature type="domain" description="OmpA-like" evidence="5">
    <location>
        <begin position="701"/>
        <end position="816"/>
    </location>
</feature>
<dbReference type="EMBL" id="JBHLWI010000083">
    <property type="protein sequence ID" value="MFC0264706.1"/>
    <property type="molecule type" value="Genomic_DNA"/>
</dbReference>
<feature type="chain" id="PRO_5046240680" evidence="4">
    <location>
        <begin position="22"/>
        <end position="816"/>
    </location>
</feature>
<protein>
    <submittedName>
        <fullName evidence="6">OmpA family protein</fullName>
    </submittedName>
</protein>
<comment type="caution">
    <text evidence="6">The sequence shown here is derived from an EMBL/GenBank/DDBJ whole genome shotgun (WGS) entry which is preliminary data.</text>
</comment>
<keyword evidence="4" id="KW-0732">Signal</keyword>
<reference evidence="6 7" key="1">
    <citation type="submission" date="2024-09" db="EMBL/GenBank/DDBJ databases">
        <authorList>
            <person name="Sun Q."/>
            <person name="Mori K."/>
        </authorList>
    </citation>
    <scope>NUCLEOTIDE SEQUENCE [LARGE SCALE GENOMIC DNA]</scope>
    <source>
        <strain evidence="6 7">CCM 7650</strain>
    </source>
</reference>
<evidence type="ECO:0000256" key="1">
    <source>
        <dbReference type="PROSITE-ProRule" id="PRU00473"/>
    </source>
</evidence>
<keyword evidence="1" id="KW-0472">Membrane</keyword>
<dbReference type="InterPro" id="IPR006665">
    <property type="entry name" value="OmpA-like"/>
</dbReference>